<organism evidence="5 6">
    <name type="scientific">Sphingobacterium ginsenosidimutans</name>
    <dbReference type="NCBI Taxonomy" id="687845"/>
    <lineage>
        <taxon>Bacteria</taxon>
        <taxon>Pseudomonadati</taxon>
        <taxon>Bacteroidota</taxon>
        <taxon>Sphingobacteriia</taxon>
        <taxon>Sphingobacteriales</taxon>
        <taxon>Sphingobacteriaceae</taxon>
        <taxon>Sphingobacterium</taxon>
    </lineage>
</organism>
<evidence type="ECO:0000256" key="1">
    <source>
        <dbReference type="ARBA" id="ARBA00023015"/>
    </source>
</evidence>
<protein>
    <recommendedName>
        <fullName evidence="4">HTH araC/xylS-type domain-containing protein</fullName>
    </recommendedName>
</protein>
<evidence type="ECO:0000313" key="5">
    <source>
        <dbReference type="EMBL" id="GAA4175434.1"/>
    </source>
</evidence>
<keyword evidence="1" id="KW-0805">Transcription regulation</keyword>
<dbReference type="SMART" id="SM00342">
    <property type="entry name" value="HTH_ARAC"/>
    <property type="match status" value="1"/>
</dbReference>
<keyword evidence="2" id="KW-0238">DNA-binding</keyword>
<dbReference type="InterPro" id="IPR018060">
    <property type="entry name" value="HTH_AraC"/>
</dbReference>
<name>A0ABP8A1L0_9SPHI</name>
<accession>A0ABP8A1L0</accession>
<dbReference type="PANTHER" id="PTHR43280:SF32">
    <property type="entry name" value="TRANSCRIPTIONAL REGULATORY PROTEIN"/>
    <property type="match status" value="1"/>
</dbReference>
<evidence type="ECO:0000313" key="6">
    <source>
        <dbReference type="Proteomes" id="UP001500167"/>
    </source>
</evidence>
<evidence type="ECO:0000256" key="3">
    <source>
        <dbReference type="ARBA" id="ARBA00023163"/>
    </source>
</evidence>
<dbReference type="Proteomes" id="UP001500167">
    <property type="component" value="Unassembled WGS sequence"/>
</dbReference>
<feature type="domain" description="HTH araC/xylS-type" evidence="4">
    <location>
        <begin position="202"/>
        <end position="300"/>
    </location>
</feature>
<reference evidence="6" key="1">
    <citation type="journal article" date="2019" name="Int. J. Syst. Evol. Microbiol.">
        <title>The Global Catalogue of Microorganisms (GCM) 10K type strain sequencing project: providing services to taxonomists for standard genome sequencing and annotation.</title>
        <authorList>
            <consortium name="The Broad Institute Genomics Platform"/>
            <consortium name="The Broad Institute Genome Sequencing Center for Infectious Disease"/>
            <person name="Wu L."/>
            <person name="Ma J."/>
        </authorList>
    </citation>
    <scope>NUCLEOTIDE SEQUENCE [LARGE SCALE GENOMIC DNA]</scope>
    <source>
        <strain evidence="6">JCM 16722</strain>
    </source>
</reference>
<evidence type="ECO:0000256" key="2">
    <source>
        <dbReference type="ARBA" id="ARBA00023125"/>
    </source>
</evidence>
<proteinExistence type="predicted"/>
<keyword evidence="6" id="KW-1185">Reference proteome</keyword>
<dbReference type="PANTHER" id="PTHR43280">
    <property type="entry name" value="ARAC-FAMILY TRANSCRIPTIONAL REGULATOR"/>
    <property type="match status" value="1"/>
</dbReference>
<dbReference type="SUPFAM" id="SSF46689">
    <property type="entry name" value="Homeodomain-like"/>
    <property type="match status" value="1"/>
</dbReference>
<dbReference type="InterPro" id="IPR009057">
    <property type="entry name" value="Homeodomain-like_sf"/>
</dbReference>
<dbReference type="Gene3D" id="1.10.10.60">
    <property type="entry name" value="Homeodomain-like"/>
    <property type="match status" value="1"/>
</dbReference>
<comment type="caution">
    <text evidence="5">The sequence shown here is derived from an EMBL/GenBank/DDBJ whole genome shotgun (WGS) entry which is preliminary data.</text>
</comment>
<dbReference type="Pfam" id="PF12833">
    <property type="entry name" value="HTH_18"/>
    <property type="match status" value="1"/>
</dbReference>
<dbReference type="EMBL" id="BAAAZK010000006">
    <property type="protein sequence ID" value="GAA4175434.1"/>
    <property type="molecule type" value="Genomic_DNA"/>
</dbReference>
<sequence>MERWGHDMRAPWLLEKIVQSFRMTNPDKLDNMTTAGFRFFAFRNIPDQDIEQNWGDFFRIFKTFEPIDIIVEKEKYHLRANQMIFVGPGRFIDLSNLRVGRGYLLCFTAAFYERSLEDTATIHSPLFFGERPVLYYDSCFGEQVFNQQITIRLGRARMQGDYIFDLVAHHCVESLLLDVYHEVSAGDQMPQPKHTTDIGLVNHFSMLIHKHCREYTAVQFYADQLHVTARKLTDICLAMTGKTAKSMILSVLLQQAVRYIKHTNLSISQISYEMGFNDESNFRNFVKRQTGHIPRALRES</sequence>
<gene>
    <name evidence="5" type="ORF">GCM10022218_21170</name>
</gene>
<dbReference type="PROSITE" id="PS01124">
    <property type="entry name" value="HTH_ARAC_FAMILY_2"/>
    <property type="match status" value="1"/>
</dbReference>
<evidence type="ECO:0000259" key="4">
    <source>
        <dbReference type="PROSITE" id="PS01124"/>
    </source>
</evidence>
<keyword evidence="3" id="KW-0804">Transcription</keyword>